<organism evidence="19 20">
    <name type="scientific">Herminiimonas fonticola</name>
    <dbReference type="NCBI Taxonomy" id="303380"/>
    <lineage>
        <taxon>Bacteria</taxon>
        <taxon>Pseudomonadati</taxon>
        <taxon>Pseudomonadota</taxon>
        <taxon>Betaproteobacteria</taxon>
        <taxon>Burkholderiales</taxon>
        <taxon>Oxalobacteraceae</taxon>
        <taxon>Herminiimonas</taxon>
    </lineage>
</organism>
<dbReference type="InterPro" id="IPR010105">
    <property type="entry name" value="TonB_sidphr_rcpt"/>
</dbReference>
<reference evidence="19 20" key="1">
    <citation type="submission" date="2019-03" db="EMBL/GenBank/DDBJ databases">
        <title>Genomic Encyclopedia of Type Strains, Phase IV (KMG-IV): sequencing the most valuable type-strain genomes for metagenomic binning, comparative biology and taxonomic classification.</title>
        <authorList>
            <person name="Goeker M."/>
        </authorList>
    </citation>
    <scope>NUCLEOTIDE SEQUENCE [LARGE SCALE GENOMIC DNA]</scope>
    <source>
        <strain evidence="19 20">DSM 18555</strain>
    </source>
</reference>
<comment type="caution">
    <text evidence="19">The sequence shown here is derived from an EMBL/GenBank/DDBJ whole genome shotgun (WGS) entry which is preliminary data.</text>
</comment>
<dbReference type="InterPro" id="IPR037066">
    <property type="entry name" value="Plug_dom_sf"/>
</dbReference>
<evidence type="ECO:0000256" key="15">
    <source>
        <dbReference type="RuleBase" id="RU003357"/>
    </source>
</evidence>
<sequence>MAHIKSRKHHIARRSSCSAAIAMAFIALPGAVYAQQTSDAAAKKTETLPQITVQGASPENYKADTVSSPKFTQPLIDTPQTVSVIKKEILQQQGATSLTEALRNTPGISIQLGENGNTQTGDAIFMRGFDTSGSIFVDGIRDLGSISRDTFNIDQVEVVKGPSGSDNGRGASSGYINMSTKSAQFEDFTNGSLTVGTADRQRATVDLNRKLDIGIPGSAFRLNFVAQDYGTPGRNEVENKRVGIAPSLSFGLGTATRTTLNYLHIDQRNTPDGGVSTFGKDGYVFQGRVNNTSPFVPIGRGPAVDSSNYYGVNGDHDDVTIDMLTARIEHDIAPGTTIRNTTRVGRSKQDLLITGVSALVPADAAVGGNPATFTVGRSRQGKQQTNDIVTNQTNLTTEFDTGFIKHTLSTGVEFIYESQNSQTPVTNSTGTKANLYSPNRNDSVAAPIYRGTYSDGNTFSAAAYAFDTLKLSEQWLLSAGARLERFRTETNSASFASNTLTKNPDQTLTDTLLSWKLGAVYKPAANGSIYAGISNSFQPPGGNNFSLNADPTNANSPTLKPQEGSNIELGTKWDLFDNRVSATAAIFRSENKNELVSDGGTPEVFSQLGKRRVDGIELGLVGQITPRLNVSTGLAYMDSKIIKGTPTNQGGIIVFSPKVTFTSWATYKLENGITIGGGARYVDTQARSSNVTAPTSGLSTMPDYWVADAMASYDVSKNLSLQLNVYNLFDKKYIASLNNSGARYTPGQERNALLTANLKF</sequence>
<evidence type="ECO:0000259" key="17">
    <source>
        <dbReference type="Pfam" id="PF00593"/>
    </source>
</evidence>
<evidence type="ECO:0000256" key="9">
    <source>
        <dbReference type="ARBA" id="ARBA00023065"/>
    </source>
</evidence>
<dbReference type="RefSeq" id="WP_112990456.1">
    <property type="nucleotide sequence ID" value="NZ_PTLZ01000001.1"/>
</dbReference>
<keyword evidence="10 15" id="KW-0798">TonB box</keyword>
<dbReference type="InterPro" id="IPR039426">
    <property type="entry name" value="TonB-dep_rcpt-like"/>
</dbReference>
<evidence type="ECO:0000259" key="18">
    <source>
        <dbReference type="Pfam" id="PF07715"/>
    </source>
</evidence>
<dbReference type="GO" id="GO:0015891">
    <property type="term" value="P:siderophore transport"/>
    <property type="evidence" value="ECO:0007669"/>
    <property type="project" value="InterPro"/>
</dbReference>
<evidence type="ECO:0000256" key="3">
    <source>
        <dbReference type="ARBA" id="ARBA00022448"/>
    </source>
</evidence>
<keyword evidence="6 14" id="KW-0812">Transmembrane</keyword>
<name>A0A4R6GFS6_9BURK</name>
<evidence type="ECO:0000256" key="2">
    <source>
        <dbReference type="ARBA" id="ARBA00009810"/>
    </source>
</evidence>
<dbReference type="NCBIfam" id="NF007349">
    <property type="entry name" value="PRK09840.1"/>
    <property type="match status" value="1"/>
</dbReference>
<dbReference type="InterPro" id="IPR036942">
    <property type="entry name" value="Beta-barrel_TonB_sf"/>
</dbReference>
<dbReference type="FunFam" id="2.170.130.10:FF:000001">
    <property type="entry name" value="Catecholate siderophore TonB-dependent receptor"/>
    <property type="match status" value="1"/>
</dbReference>
<gene>
    <name evidence="19" type="ORF">EV677_0281</name>
</gene>
<accession>A0A4R6GFS6</accession>
<evidence type="ECO:0000313" key="20">
    <source>
        <dbReference type="Proteomes" id="UP000294737"/>
    </source>
</evidence>
<evidence type="ECO:0000256" key="8">
    <source>
        <dbReference type="ARBA" id="ARBA00023004"/>
    </source>
</evidence>
<feature type="domain" description="TonB-dependent receptor plug" evidence="18">
    <location>
        <begin position="75"/>
        <end position="174"/>
    </location>
</feature>
<dbReference type="GO" id="GO:0038023">
    <property type="term" value="F:signaling receptor activity"/>
    <property type="evidence" value="ECO:0007669"/>
    <property type="project" value="InterPro"/>
</dbReference>
<evidence type="ECO:0000313" key="19">
    <source>
        <dbReference type="EMBL" id="TDN93751.1"/>
    </source>
</evidence>
<evidence type="ECO:0000256" key="14">
    <source>
        <dbReference type="PROSITE-ProRule" id="PRU01360"/>
    </source>
</evidence>
<evidence type="ECO:0000256" key="11">
    <source>
        <dbReference type="ARBA" id="ARBA00023136"/>
    </source>
</evidence>
<dbReference type="CDD" id="cd01347">
    <property type="entry name" value="ligand_gated_channel"/>
    <property type="match status" value="1"/>
</dbReference>
<dbReference type="NCBIfam" id="TIGR01783">
    <property type="entry name" value="TonB-siderophor"/>
    <property type="match status" value="1"/>
</dbReference>
<dbReference type="OrthoDB" id="9790771at2"/>
<comment type="subcellular location">
    <subcellularLocation>
        <location evidence="1 14">Cell outer membrane</location>
        <topology evidence="1 14">Multi-pass membrane protein</topology>
    </subcellularLocation>
</comment>
<proteinExistence type="inferred from homology"/>
<dbReference type="Proteomes" id="UP000294737">
    <property type="component" value="Unassembled WGS sequence"/>
</dbReference>
<evidence type="ECO:0000256" key="5">
    <source>
        <dbReference type="ARBA" id="ARBA00022496"/>
    </source>
</evidence>
<dbReference type="SUPFAM" id="SSF56935">
    <property type="entry name" value="Porins"/>
    <property type="match status" value="1"/>
</dbReference>
<keyword evidence="8" id="KW-0408">Iron</keyword>
<keyword evidence="5" id="KW-0410">Iron transport</keyword>
<keyword evidence="13 14" id="KW-0998">Cell outer membrane</keyword>
<feature type="signal peptide" evidence="16">
    <location>
        <begin position="1"/>
        <end position="34"/>
    </location>
</feature>
<dbReference type="Gene3D" id="2.170.130.10">
    <property type="entry name" value="TonB-dependent receptor, plug domain"/>
    <property type="match status" value="1"/>
</dbReference>
<keyword evidence="11 14" id="KW-0472">Membrane</keyword>
<dbReference type="Gene3D" id="2.40.170.20">
    <property type="entry name" value="TonB-dependent receptor, beta-barrel domain"/>
    <property type="match status" value="1"/>
</dbReference>
<evidence type="ECO:0000256" key="7">
    <source>
        <dbReference type="ARBA" id="ARBA00022729"/>
    </source>
</evidence>
<dbReference type="Pfam" id="PF07715">
    <property type="entry name" value="Plug"/>
    <property type="match status" value="1"/>
</dbReference>
<keyword evidence="3 14" id="KW-0813">Transport</keyword>
<dbReference type="PROSITE" id="PS52016">
    <property type="entry name" value="TONB_DEPENDENT_REC_3"/>
    <property type="match status" value="1"/>
</dbReference>
<feature type="chain" id="PRO_5020519104" evidence="16">
    <location>
        <begin position="35"/>
        <end position="760"/>
    </location>
</feature>
<keyword evidence="4 14" id="KW-1134">Transmembrane beta strand</keyword>
<comment type="similarity">
    <text evidence="2 14 15">Belongs to the TonB-dependent receptor family.</text>
</comment>
<dbReference type="AlphaFoldDB" id="A0A4R6GFS6"/>
<dbReference type="PANTHER" id="PTHR32552:SF89">
    <property type="entry name" value="CATECHOLATE SIDEROPHORE RECEPTOR FIU"/>
    <property type="match status" value="1"/>
</dbReference>
<evidence type="ECO:0000256" key="1">
    <source>
        <dbReference type="ARBA" id="ARBA00004571"/>
    </source>
</evidence>
<keyword evidence="9" id="KW-0406">Ion transport</keyword>
<dbReference type="Pfam" id="PF00593">
    <property type="entry name" value="TonB_dep_Rec_b-barrel"/>
    <property type="match status" value="1"/>
</dbReference>
<protein>
    <submittedName>
        <fullName evidence="19">Catecholate siderophore receptor</fullName>
    </submittedName>
</protein>
<evidence type="ECO:0000256" key="13">
    <source>
        <dbReference type="ARBA" id="ARBA00023237"/>
    </source>
</evidence>
<dbReference type="InterPro" id="IPR000531">
    <property type="entry name" value="Beta-barrel_TonB"/>
</dbReference>
<evidence type="ECO:0000256" key="10">
    <source>
        <dbReference type="ARBA" id="ARBA00023077"/>
    </source>
</evidence>
<dbReference type="InterPro" id="IPR012910">
    <property type="entry name" value="Plug_dom"/>
</dbReference>
<dbReference type="EMBL" id="SNWF01000004">
    <property type="protein sequence ID" value="TDN93751.1"/>
    <property type="molecule type" value="Genomic_DNA"/>
</dbReference>
<keyword evidence="20" id="KW-1185">Reference proteome</keyword>
<evidence type="ECO:0000256" key="16">
    <source>
        <dbReference type="SAM" id="SignalP"/>
    </source>
</evidence>
<evidence type="ECO:0000256" key="6">
    <source>
        <dbReference type="ARBA" id="ARBA00022692"/>
    </source>
</evidence>
<dbReference type="PANTHER" id="PTHR32552">
    <property type="entry name" value="FERRICHROME IRON RECEPTOR-RELATED"/>
    <property type="match status" value="1"/>
</dbReference>
<feature type="domain" description="TonB-dependent receptor-like beta-barrel" evidence="17">
    <location>
        <begin position="276"/>
        <end position="728"/>
    </location>
</feature>
<evidence type="ECO:0000256" key="4">
    <source>
        <dbReference type="ARBA" id="ARBA00022452"/>
    </source>
</evidence>
<dbReference type="GO" id="GO:0009279">
    <property type="term" value="C:cell outer membrane"/>
    <property type="evidence" value="ECO:0007669"/>
    <property type="project" value="UniProtKB-SubCell"/>
</dbReference>
<dbReference type="GO" id="GO:0015344">
    <property type="term" value="F:siderophore uptake transmembrane transporter activity"/>
    <property type="evidence" value="ECO:0007669"/>
    <property type="project" value="TreeGrafter"/>
</dbReference>
<keyword evidence="7 16" id="KW-0732">Signal</keyword>
<keyword evidence="12 19" id="KW-0675">Receptor</keyword>
<evidence type="ECO:0000256" key="12">
    <source>
        <dbReference type="ARBA" id="ARBA00023170"/>
    </source>
</evidence>